<organism evidence="2">
    <name type="scientific">Anopheles darlingi</name>
    <name type="common">Mosquito</name>
    <dbReference type="NCBI Taxonomy" id="43151"/>
    <lineage>
        <taxon>Eukaryota</taxon>
        <taxon>Metazoa</taxon>
        <taxon>Ecdysozoa</taxon>
        <taxon>Arthropoda</taxon>
        <taxon>Hexapoda</taxon>
        <taxon>Insecta</taxon>
        <taxon>Pterygota</taxon>
        <taxon>Neoptera</taxon>
        <taxon>Endopterygota</taxon>
        <taxon>Diptera</taxon>
        <taxon>Nematocera</taxon>
        <taxon>Culicoidea</taxon>
        <taxon>Culicidae</taxon>
        <taxon>Anophelinae</taxon>
        <taxon>Anopheles</taxon>
    </lineage>
</organism>
<sequence length="77" mass="8908">MALSLIGFRVFWRSCWCLSGADALGWVRLPCLGRQARRHLRTVEYTSRRVRSIRIPSIRLGLIYSTITKICLVTISR</sequence>
<evidence type="ECO:0000313" key="2">
    <source>
        <dbReference type="EMBL" id="MBW74284.1"/>
    </source>
</evidence>
<proteinExistence type="predicted"/>
<feature type="signal peptide" evidence="1">
    <location>
        <begin position="1"/>
        <end position="17"/>
    </location>
</feature>
<accession>A0A2M4D9M7</accession>
<dbReference type="EMBL" id="GGFL01010106">
    <property type="protein sequence ID" value="MBW74284.1"/>
    <property type="molecule type" value="Transcribed_RNA"/>
</dbReference>
<dbReference type="AlphaFoldDB" id="A0A2M4D9M7"/>
<evidence type="ECO:0000256" key="1">
    <source>
        <dbReference type="SAM" id="SignalP"/>
    </source>
</evidence>
<reference evidence="2" key="1">
    <citation type="submission" date="2018-01" db="EMBL/GenBank/DDBJ databases">
        <title>An insight into the sialome of Amazonian anophelines.</title>
        <authorList>
            <person name="Ribeiro J.M."/>
            <person name="Scarpassa V."/>
            <person name="Calvo E."/>
        </authorList>
    </citation>
    <scope>NUCLEOTIDE SEQUENCE</scope>
</reference>
<keyword evidence="1" id="KW-0732">Signal</keyword>
<protein>
    <submittedName>
        <fullName evidence="2">Putative secreted protein</fullName>
    </submittedName>
</protein>
<feature type="chain" id="PRO_5014992822" evidence="1">
    <location>
        <begin position="18"/>
        <end position="77"/>
    </location>
</feature>
<name>A0A2M4D9M7_ANODA</name>